<evidence type="ECO:0008006" key="3">
    <source>
        <dbReference type="Google" id="ProtNLM"/>
    </source>
</evidence>
<dbReference type="InterPro" id="IPR006311">
    <property type="entry name" value="TAT_signal"/>
</dbReference>
<protein>
    <recommendedName>
        <fullName evidence="3">DUF4439 domain-containing protein</fullName>
    </recommendedName>
</protein>
<dbReference type="Proteomes" id="UP000515275">
    <property type="component" value="Chromosome"/>
</dbReference>
<dbReference type="KEGG" id="cans:GP473_05320"/>
<evidence type="ECO:0000313" key="1">
    <source>
        <dbReference type="EMBL" id="QNH96154.1"/>
    </source>
</evidence>
<name>A0A7G7YNT4_9CORY</name>
<gene>
    <name evidence="1" type="ORF">GP473_05320</name>
</gene>
<organism evidence="1 2">
    <name type="scientific">Corynebacterium anserum</name>
    <dbReference type="NCBI Taxonomy" id="2684406"/>
    <lineage>
        <taxon>Bacteria</taxon>
        <taxon>Bacillati</taxon>
        <taxon>Actinomycetota</taxon>
        <taxon>Actinomycetes</taxon>
        <taxon>Mycobacteriales</taxon>
        <taxon>Corynebacteriaceae</taxon>
        <taxon>Corynebacterium</taxon>
    </lineage>
</organism>
<dbReference type="EMBL" id="CP046883">
    <property type="protein sequence ID" value="QNH96154.1"/>
    <property type="molecule type" value="Genomic_DNA"/>
</dbReference>
<dbReference type="AlphaFoldDB" id="A0A7G7YNT4"/>
<keyword evidence="2" id="KW-1185">Reference proteome</keyword>
<accession>A0A7G7YNT4</accession>
<sequence length="329" mass="35386">MMNQVPASPNPSSNQRPLSRRRFFGTLGLSAAALSLSACGRGSETSMFDSLTQRKPNGDVVRIYAEYQHLAKSGGLNRYQQPFIEGQMELINDEWHRLCGTDSDGNQPRACVDPANAQDIRINPEFTAKDLQEDLLAVASGVAKKKVDSPDVGLLVGLASALGAITAAPQAQDLSELAPQSITEEIKRIHSTVQGVIFACGIAAAVDDGTYRATILSTANALRELRNSIEEAADGLNVDLDSAPAGWVPTDGEKIPSIPSEVMPYMQKITHTVVNALYLGATQAHSKDNTRYCATWCAAIALQEIAQERAITTNPLLKLVRGNATENRK</sequence>
<proteinExistence type="predicted"/>
<evidence type="ECO:0000313" key="2">
    <source>
        <dbReference type="Proteomes" id="UP000515275"/>
    </source>
</evidence>
<dbReference type="PROSITE" id="PS51318">
    <property type="entry name" value="TAT"/>
    <property type="match status" value="1"/>
</dbReference>
<reference evidence="1 2" key="1">
    <citation type="submission" date="2019-12" db="EMBL/GenBank/DDBJ databases">
        <title>Corynebacterium sp. nov., isolated from feces of the Anser Albifrons in China.</title>
        <authorList>
            <person name="Liu Q."/>
        </authorList>
    </citation>
    <scope>NUCLEOTIDE SEQUENCE [LARGE SCALE GENOMIC DNA]</scope>
    <source>
        <strain evidence="1 2">23H37-10</strain>
    </source>
</reference>